<evidence type="ECO:0000256" key="1">
    <source>
        <dbReference type="SAM" id="Phobius"/>
    </source>
</evidence>
<sequence length="230" mass="27032">MKKNIFSIILLINSMIVVIVKSNKIFYEKSVQRGYNPFEEFYSFVSTIRENVVECKNLNIKFYGEEVDYYYHCQNYEYTSCRKSLTRYMENKTHNLNYFKELDILCSRDYYGQPCPIADFLKKYNEIINAQALSDSDQEYAKYKSIISELTKQEEIYANLTCDTSRSCLDRAIYYLGKIYPYLSTEECSSRLNVTEPNIEPKYNSGSPKTITINNHLTIIISIALIILFI</sequence>
<accession>A0A1Y1X2L3</accession>
<proteinExistence type="predicted"/>
<evidence type="ECO:0000313" key="2">
    <source>
        <dbReference type="EMBL" id="ORX80013.1"/>
    </source>
</evidence>
<gene>
    <name evidence="2" type="ORF">BCR32DRAFT_245954</name>
</gene>
<keyword evidence="1" id="KW-0812">Transmembrane</keyword>
<feature type="transmembrane region" description="Helical" evidence="1">
    <location>
        <begin position="6"/>
        <end position="23"/>
    </location>
</feature>
<evidence type="ECO:0000313" key="3">
    <source>
        <dbReference type="Proteomes" id="UP000193944"/>
    </source>
</evidence>
<reference evidence="2 3" key="2">
    <citation type="submission" date="2016-08" db="EMBL/GenBank/DDBJ databases">
        <title>Pervasive Adenine N6-methylation of Active Genes in Fungi.</title>
        <authorList>
            <consortium name="DOE Joint Genome Institute"/>
            <person name="Mondo S.J."/>
            <person name="Dannebaum R.O."/>
            <person name="Kuo R.C."/>
            <person name="Labutti K."/>
            <person name="Haridas S."/>
            <person name="Kuo A."/>
            <person name="Salamov A."/>
            <person name="Ahrendt S.R."/>
            <person name="Lipzen A."/>
            <person name="Sullivan W."/>
            <person name="Andreopoulos W.B."/>
            <person name="Clum A."/>
            <person name="Lindquist E."/>
            <person name="Daum C."/>
            <person name="Ramamoorthy G.K."/>
            <person name="Gryganskyi A."/>
            <person name="Culley D."/>
            <person name="Magnuson J.K."/>
            <person name="James T.Y."/>
            <person name="O'Malley M.A."/>
            <person name="Stajich J.E."/>
            <person name="Spatafora J.W."/>
            <person name="Visel A."/>
            <person name="Grigoriev I.V."/>
        </authorList>
    </citation>
    <scope>NUCLEOTIDE SEQUENCE [LARGE SCALE GENOMIC DNA]</scope>
    <source>
        <strain evidence="2 3">S4</strain>
    </source>
</reference>
<keyword evidence="1" id="KW-1133">Transmembrane helix</keyword>
<feature type="transmembrane region" description="Helical" evidence="1">
    <location>
        <begin position="211"/>
        <end position="229"/>
    </location>
</feature>
<dbReference type="EMBL" id="MCFG01000158">
    <property type="protein sequence ID" value="ORX80013.1"/>
    <property type="molecule type" value="Genomic_DNA"/>
</dbReference>
<reference evidence="2 3" key="1">
    <citation type="submission" date="2016-08" db="EMBL/GenBank/DDBJ databases">
        <title>A Parts List for Fungal Cellulosomes Revealed by Comparative Genomics.</title>
        <authorList>
            <consortium name="DOE Joint Genome Institute"/>
            <person name="Haitjema C.H."/>
            <person name="Gilmore S.P."/>
            <person name="Henske J.K."/>
            <person name="Solomon K.V."/>
            <person name="De Groot R."/>
            <person name="Kuo A."/>
            <person name="Mondo S.J."/>
            <person name="Salamov A.A."/>
            <person name="Labutti K."/>
            <person name="Zhao Z."/>
            <person name="Chiniquy J."/>
            <person name="Barry K."/>
            <person name="Brewer H.M."/>
            <person name="Purvine S.O."/>
            <person name="Wright A.T."/>
            <person name="Boxma B."/>
            <person name="Van Alen T."/>
            <person name="Hackstein J.H."/>
            <person name="Baker S.E."/>
            <person name="Grigoriev I.V."/>
            <person name="O'Malley M.A."/>
        </authorList>
    </citation>
    <scope>NUCLEOTIDE SEQUENCE [LARGE SCALE GENOMIC DNA]</scope>
    <source>
        <strain evidence="2 3">S4</strain>
    </source>
</reference>
<protein>
    <submittedName>
        <fullName evidence="2">Uncharacterized protein</fullName>
    </submittedName>
</protein>
<dbReference type="Proteomes" id="UP000193944">
    <property type="component" value="Unassembled WGS sequence"/>
</dbReference>
<comment type="caution">
    <text evidence="2">The sequence shown here is derived from an EMBL/GenBank/DDBJ whole genome shotgun (WGS) entry which is preliminary data.</text>
</comment>
<organism evidence="2 3">
    <name type="scientific">Anaeromyces robustus</name>
    <dbReference type="NCBI Taxonomy" id="1754192"/>
    <lineage>
        <taxon>Eukaryota</taxon>
        <taxon>Fungi</taxon>
        <taxon>Fungi incertae sedis</taxon>
        <taxon>Chytridiomycota</taxon>
        <taxon>Chytridiomycota incertae sedis</taxon>
        <taxon>Neocallimastigomycetes</taxon>
        <taxon>Neocallimastigales</taxon>
        <taxon>Neocallimastigaceae</taxon>
        <taxon>Anaeromyces</taxon>
    </lineage>
</organism>
<name>A0A1Y1X2L3_9FUNG</name>
<dbReference type="AlphaFoldDB" id="A0A1Y1X2L3"/>
<keyword evidence="3" id="KW-1185">Reference proteome</keyword>
<keyword evidence="1" id="KW-0472">Membrane</keyword>